<evidence type="ECO:0000256" key="3">
    <source>
        <dbReference type="ARBA" id="ARBA00023098"/>
    </source>
</evidence>
<feature type="short sequence motif" description="GXGXXG" evidence="4">
    <location>
        <begin position="12"/>
        <end position="17"/>
    </location>
</feature>
<evidence type="ECO:0000313" key="6">
    <source>
        <dbReference type="EMBL" id="PTV99333.1"/>
    </source>
</evidence>
<dbReference type="Gene3D" id="3.40.1090.10">
    <property type="entry name" value="Cytosolic phospholipase A2 catalytic domain"/>
    <property type="match status" value="2"/>
</dbReference>
<dbReference type="Pfam" id="PF19890">
    <property type="entry name" value="DUF6363"/>
    <property type="match status" value="1"/>
</dbReference>
<evidence type="ECO:0000256" key="1">
    <source>
        <dbReference type="ARBA" id="ARBA00022801"/>
    </source>
</evidence>
<dbReference type="SUPFAM" id="SSF52151">
    <property type="entry name" value="FabD/lysophospholipase-like"/>
    <property type="match status" value="1"/>
</dbReference>
<dbReference type="GO" id="GO:0016042">
    <property type="term" value="P:lipid catabolic process"/>
    <property type="evidence" value="ECO:0007669"/>
    <property type="project" value="UniProtKB-UniRule"/>
</dbReference>
<protein>
    <submittedName>
        <fullName evidence="6">Putative patatin/cPLA2 family phospholipase</fullName>
    </submittedName>
</protein>
<evidence type="ECO:0000259" key="5">
    <source>
        <dbReference type="PROSITE" id="PS51635"/>
    </source>
</evidence>
<dbReference type="InterPro" id="IPR002641">
    <property type="entry name" value="PNPLA_dom"/>
</dbReference>
<evidence type="ECO:0000256" key="4">
    <source>
        <dbReference type="PROSITE-ProRule" id="PRU01161"/>
    </source>
</evidence>
<proteinExistence type="predicted"/>
<dbReference type="GO" id="GO:0016787">
    <property type="term" value="F:hydrolase activity"/>
    <property type="evidence" value="ECO:0007669"/>
    <property type="project" value="UniProtKB-UniRule"/>
</dbReference>
<evidence type="ECO:0000313" key="7">
    <source>
        <dbReference type="Proteomes" id="UP000244089"/>
    </source>
</evidence>
<dbReference type="CDD" id="cd07208">
    <property type="entry name" value="Pat_hypo_Ecoli_yjju_like"/>
    <property type="match status" value="1"/>
</dbReference>
<gene>
    <name evidence="6" type="ORF">C8C76_11151</name>
</gene>
<evidence type="ECO:0000256" key="2">
    <source>
        <dbReference type="ARBA" id="ARBA00022963"/>
    </source>
</evidence>
<feature type="domain" description="PNPLA" evidence="5">
    <location>
        <begin position="8"/>
        <end position="177"/>
    </location>
</feature>
<keyword evidence="3 4" id="KW-0443">Lipid metabolism</keyword>
<dbReference type="Pfam" id="PF01734">
    <property type="entry name" value="Patatin"/>
    <property type="match status" value="1"/>
</dbReference>
<dbReference type="AlphaFoldDB" id="A0A2T5RKA8"/>
<accession>A0A2T5RKA8</accession>
<dbReference type="InterPro" id="IPR016035">
    <property type="entry name" value="Acyl_Trfase/lysoPLipase"/>
</dbReference>
<dbReference type="RefSeq" id="WP_108139709.1">
    <property type="nucleotide sequence ID" value="NZ_JBQPXQ010000004.1"/>
</dbReference>
<dbReference type="Proteomes" id="UP000244089">
    <property type="component" value="Unassembled WGS sequence"/>
</dbReference>
<dbReference type="InterPro" id="IPR050301">
    <property type="entry name" value="NTE"/>
</dbReference>
<dbReference type="PROSITE" id="PS51635">
    <property type="entry name" value="PNPLA"/>
    <property type="match status" value="1"/>
</dbReference>
<dbReference type="InterPro" id="IPR037483">
    <property type="entry name" value="YjjU-like"/>
</dbReference>
<dbReference type="PANTHER" id="PTHR14226:SF25">
    <property type="entry name" value="PHOSPHOESTERASE"/>
    <property type="match status" value="1"/>
</dbReference>
<dbReference type="OrthoDB" id="9802424at2"/>
<dbReference type="PANTHER" id="PTHR14226">
    <property type="entry name" value="NEUROPATHY TARGET ESTERASE/SWISS CHEESE D.MELANOGASTER"/>
    <property type="match status" value="1"/>
</dbReference>
<comment type="caution">
    <text evidence="6">The sequence shown here is derived from an EMBL/GenBank/DDBJ whole genome shotgun (WGS) entry which is preliminary data.</text>
</comment>
<sequence>MQINNCGLVLEGGGMRGAFTAGIIDYLLKNEIYFDYTIGVSAGANNGANYTSRQVTRNKKIFTELVEDKRYMGIKNLIKDGSYFGMDFLFHQLPHEILPFDYQSFKKSTTRLKVAVTECSSGEVKYFEPQQYDKVNKIDKIFKASSSLPLVSNPVKIGDNFYLDGGIRDSIPVKKALADGYQNLLVILTRERGYRKSPIKAEFIMELFLRKYPNLIDDLKERHQIYNQSLDLIAEKEKANQFFVFRPEKIDIDRFSRDPEELEDLYNSGYRLAEKRSAELKNWLIKIKE</sequence>
<feature type="active site" description="Nucleophile" evidence="4">
    <location>
        <position position="41"/>
    </location>
</feature>
<dbReference type="InterPro" id="IPR045943">
    <property type="entry name" value="DUF6363"/>
</dbReference>
<keyword evidence="2 4" id="KW-0442">Lipid degradation</keyword>
<reference evidence="6 7" key="1">
    <citation type="submission" date="2018-04" db="EMBL/GenBank/DDBJ databases">
        <title>Subsurface microbial communities from deep shales in Ohio and West Virginia, USA.</title>
        <authorList>
            <person name="Wrighton K."/>
        </authorList>
    </citation>
    <scope>NUCLEOTIDE SEQUENCE [LARGE SCALE GENOMIC DNA]</scope>
    <source>
        <strain evidence="6 7">WC1</strain>
    </source>
</reference>
<feature type="short sequence motif" description="GXSXG" evidence="4">
    <location>
        <begin position="39"/>
        <end position="43"/>
    </location>
</feature>
<keyword evidence="1 4" id="KW-0378">Hydrolase</keyword>
<organism evidence="6 7">
    <name type="scientific">Halanaerobium saccharolyticum</name>
    <dbReference type="NCBI Taxonomy" id="43595"/>
    <lineage>
        <taxon>Bacteria</taxon>
        <taxon>Bacillati</taxon>
        <taxon>Bacillota</taxon>
        <taxon>Clostridia</taxon>
        <taxon>Halanaerobiales</taxon>
        <taxon>Halanaerobiaceae</taxon>
        <taxon>Halanaerobium</taxon>
    </lineage>
</organism>
<name>A0A2T5RKA8_9FIRM</name>
<dbReference type="EMBL" id="QAXS01000011">
    <property type="protein sequence ID" value="PTV99333.1"/>
    <property type="molecule type" value="Genomic_DNA"/>
</dbReference>
<feature type="active site" description="Proton acceptor" evidence="4">
    <location>
        <position position="164"/>
    </location>
</feature>
<feature type="short sequence motif" description="DGA/G" evidence="4">
    <location>
        <begin position="164"/>
        <end position="166"/>
    </location>
</feature>